<dbReference type="Proteomes" id="UP000001877">
    <property type="component" value="Chromosome"/>
</dbReference>
<accession>C0ZGS6</accession>
<keyword evidence="1" id="KW-0812">Transmembrane</keyword>
<gene>
    <name evidence="2" type="ordered locus">BBR47_40080</name>
</gene>
<name>C0ZGS6_BREBN</name>
<sequence>MISLFCRGMWAAAVGNGFLQGKTSLISLGFLVFFWYE</sequence>
<evidence type="ECO:0000313" key="3">
    <source>
        <dbReference type="Proteomes" id="UP000001877"/>
    </source>
</evidence>
<organism evidence="2 3">
    <name type="scientific">Brevibacillus brevis (strain 47 / JCM 6285 / NBRC 100599)</name>
    <dbReference type="NCBI Taxonomy" id="358681"/>
    <lineage>
        <taxon>Bacteria</taxon>
        <taxon>Bacillati</taxon>
        <taxon>Bacillota</taxon>
        <taxon>Bacilli</taxon>
        <taxon>Bacillales</taxon>
        <taxon>Paenibacillaceae</taxon>
        <taxon>Brevibacillus</taxon>
    </lineage>
</organism>
<evidence type="ECO:0000313" key="2">
    <source>
        <dbReference type="EMBL" id="BAH44985.1"/>
    </source>
</evidence>
<feature type="transmembrane region" description="Helical" evidence="1">
    <location>
        <begin position="12"/>
        <end position="36"/>
    </location>
</feature>
<reference evidence="2 3" key="1">
    <citation type="submission" date="2005-03" db="EMBL/GenBank/DDBJ databases">
        <title>Brevibacillus brevis strain 47, complete genome.</title>
        <authorList>
            <person name="Hosoyama A."/>
            <person name="Yamada R."/>
            <person name="Hongo Y."/>
            <person name="Terui Y."/>
            <person name="Ankai A."/>
            <person name="Masuyama W."/>
            <person name="Sekiguchi M."/>
            <person name="Takeda T."/>
            <person name="Asano K."/>
            <person name="Ohji S."/>
            <person name="Ichikawa N."/>
            <person name="Narita S."/>
            <person name="Aoki N."/>
            <person name="Miura H."/>
            <person name="Matsushita S."/>
            <person name="Sekigawa T."/>
            <person name="Yamagata H."/>
            <person name="Yoshikawa H."/>
            <person name="Udaka S."/>
            <person name="Tanikawa S."/>
            <person name="Fujita N."/>
        </authorList>
    </citation>
    <scope>NUCLEOTIDE SEQUENCE [LARGE SCALE GENOMIC DNA]</scope>
    <source>
        <strain evidence="3">47 / JCM 6285 / NBRC 100599</strain>
    </source>
</reference>
<evidence type="ECO:0000256" key="1">
    <source>
        <dbReference type="SAM" id="Phobius"/>
    </source>
</evidence>
<keyword evidence="3" id="KW-1185">Reference proteome</keyword>
<proteinExistence type="predicted"/>
<dbReference type="KEGG" id="bbe:BBR47_40080"/>
<keyword evidence="1" id="KW-1133">Transmembrane helix</keyword>
<dbReference type="HOGENOM" id="CLU_3341000_0_0_9"/>
<protein>
    <submittedName>
        <fullName evidence="2">Uncharacterized protein</fullName>
    </submittedName>
</protein>
<dbReference type="EMBL" id="AP008955">
    <property type="protein sequence ID" value="BAH44985.1"/>
    <property type="molecule type" value="Genomic_DNA"/>
</dbReference>
<keyword evidence="1" id="KW-0472">Membrane</keyword>
<dbReference type="AlphaFoldDB" id="C0ZGS6"/>